<gene>
    <name evidence="1" type="ORF">FA047_14970</name>
</gene>
<dbReference type="RefSeq" id="WP_136836883.1">
    <property type="nucleotide sequence ID" value="NZ_SWBQ01000004.1"/>
</dbReference>
<evidence type="ECO:0000313" key="1">
    <source>
        <dbReference type="EMBL" id="TKC05065.1"/>
    </source>
</evidence>
<dbReference type="EMBL" id="SWBQ01000004">
    <property type="protein sequence ID" value="TKC05065.1"/>
    <property type="molecule type" value="Genomic_DNA"/>
</dbReference>
<protein>
    <submittedName>
        <fullName evidence="1">Uncharacterized protein</fullName>
    </submittedName>
</protein>
<keyword evidence="2" id="KW-1185">Reference proteome</keyword>
<evidence type="ECO:0000313" key="2">
    <source>
        <dbReference type="Proteomes" id="UP000307244"/>
    </source>
</evidence>
<proteinExistence type="predicted"/>
<reference evidence="1 2" key="1">
    <citation type="submission" date="2019-04" db="EMBL/GenBank/DDBJ databases">
        <title>Pedobacter sp. RP-3-15 sp. nov., isolated from Arctic soil.</title>
        <authorList>
            <person name="Dahal R.H."/>
            <person name="Kim D.-U."/>
        </authorList>
    </citation>
    <scope>NUCLEOTIDE SEQUENCE [LARGE SCALE GENOMIC DNA]</scope>
    <source>
        <strain evidence="1 2">RP-3-15</strain>
    </source>
</reference>
<comment type="caution">
    <text evidence="1">The sequence shown here is derived from an EMBL/GenBank/DDBJ whole genome shotgun (WGS) entry which is preliminary data.</text>
</comment>
<sequence>MSLLFFFIDCILVLKVRNYMIYVNAAGDLVSTTLYLGAIQYDPDEKRNFKTASFGFYGD</sequence>
<dbReference type="Proteomes" id="UP000307244">
    <property type="component" value="Unassembled WGS sequence"/>
</dbReference>
<organism evidence="1 2">
    <name type="scientific">Pedobacter frigoris</name>
    <dbReference type="NCBI Taxonomy" id="2571272"/>
    <lineage>
        <taxon>Bacteria</taxon>
        <taxon>Pseudomonadati</taxon>
        <taxon>Bacteroidota</taxon>
        <taxon>Sphingobacteriia</taxon>
        <taxon>Sphingobacteriales</taxon>
        <taxon>Sphingobacteriaceae</taxon>
        <taxon>Pedobacter</taxon>
    </lineage>
</organism>
<dbReference type="AlphaFoldDB" id="A0A4U1CIE8"/>
<name>A0A4U1CIE8_9SPHI</name>
<accession>A0A4U1CIE8</accession>